<comment type="caution">
    <text evidence="1">The sequence shown here is derived from an EMBL/GenBank/DDBJ whole genome shotgun (WGS) entry which is preliminary data.</text>
</comment>
<reference evidence="1 2" key="1">
    <citation type="submission" date="2021-06" db="EMBL/GenBank/DDBJ databases">
        <authorList>
            <person name="Kallberg Y."/>
            <person name="Tangrot J."/>
            <person name="Rosling A."/>
        </authorList>
    </citation>
    <scope>NUCLEOTIDE SEQUENCE [LARGE SCALE GENOMIC DNA]</scope>
    <source>
        <strain evidence="1 2">120-4 pot B 10/14</strain>
    </source>
</reference>
<protein>
    <submittedName>
        <fullName evidence="1">27075_t:CDS:1</fullName>
    </submittedName>
</protein>
<dbReference type="Proteomes" id="UP000789901">
    <property type="component" value="Unassembled WGS sequence"/>
</dbReference>
<evidence type="ECO:0000313" key="1">
    <source>
        <dbReference type="EMBL" id="CAG8781295.1"/>
    </source>
</evidence>
<dbReference type="EMBL" id="CAJVQB010016752">
    <property type="protein sequence ID" value="CAG8781295.1"/>
    <property type="molecule type" value="Genomic_DNA"/>
</dbReference>
<gene>
    <name evidence="1" type="ORF">GMARGA_LOCUS19764</name>
</gene>
<dbReference type="PANTHER" id="PTHR46880">
    <property type="entry name" value="RAS-ASSOCIATING DOMAIN-CONTAINING PROTEIN"/>
    <property type="match status" value="1"/>
</dbReference>
<proteinExistence type="predicted"/>
<name>A0ABN7VK85_GIGMA</name>
<keyword evidence="2" id="KW-1185">Reference proteome</keyword>
<accession>A0ABN7VK85</accession>
<evidence type="ECO:0000313" key="2">
    <source>
        <dbReference type="Proteomes" id="UP000789901"/>
    </source>
</evidence>
<dbReference type="PANTHER" id="PTHR46880:SF5">
    <property type="entry name" value="DUF4371 DOMAIN-CONTAINING PROTEIN"/>
    <property type="match status" value="1"/>
</dbReference>
<organism evidence="1 2">
    <name type="scientific">Gigaspora margarita</name>
    <dbReference type="NCBI Taxonomy" id="4874"/>
    <lineage>
        <taxon>Eukaryota</taxon>
        <taxon>Fungi</taxon>
        <taxon>Fungi incertae sedis</taxon>
        <taxon>Mucoromycota</taxon>
        <taxon>Glomeromycotina</taxon>
        <taxon>Glomeromycetes</taxon>
        <taxon>Diversisporales</taxon>
        <taxon>Gigasporaceae</taxon>
        <taxon>Gigaspora</taxon>
    </lineage>
</organism>
<sequence length="392" mass="45647">MPELYCIWCTEYNRYSTSIFVVDTKKFKKDYLDKHIEIKEHQKAVEKFTQCQQSDQLDLMSSFTVQAGVNKLDIIAKMRCVYLCAKRHLAVEAFPDLIELTNLQVQNQIELVYDKPPITIAPPIFAGAEFLHALAVVIEEDILAESNTITHDKTCAIVRKHIVKNIPVLWYLGLIELDETNAEAIKLMHFGSDEINPFMTNHCIAHRLNLVGKDSAEEVSYFKYNEDPQLSILCVVNALYDEALNDSCVKTRQQAKALYDDIDSEFILATTYLADLLSIIKYIYDTIEYDELHSIFKKFALLFIKNLCRRFSDVGIYNAMRIFDFSQIPTSPREMVTFRENKIQLLDNFYGKFKQYNDTHFPAKVNRIELLKEWYEAKLVLKNYKELGFIEE</sequence>